<accession>A0A3Q1DGT3</accession>
<reference evidence="2" key="3">
    <citation type="submission" date="2025-09" db="UniProtKB">
        <authorList>
            <consortium name="Ensembl"/>
        </authorList>
    </citation>
    <scope>IDENTIFICATION</scope>
</reference>
<protein>
    <recommendedName>
        <fullName evidence="4">Family with sequence similarity 169 member B</fullName>
    </recommendedName>
</protein>
<dbReference type="GeneID" id="111567892"/>
<reference evidence="2 3" key="1">
    <citation type="submission" date="2022-01" db="EMBL/GenBank/DDBJ databases">
        <title>A chromosome-scale genome assembly of the false clownfish, Amphiprion ocellaris.</title>
        <authorList>
            <person name="Ryu T."/>
        </authorList>
    </citation>
    <scope>NUCLEOTIDE SEQUENCE [LARGE SCALE GENOMIC DNA]</scope>
</reference>
<dbReference type="RefSeq" id="XP_023125036.3">
    <property type="nucleotide sequence ID" value="XM_023269268.3"/>
</dbReference>
<dbReference type="Ensembl" id="ENSAOCT00000032971.2">
    <property type="protein sequence ID" value="ENSAOCP00000031506.2"/>
    <property type="gene ID" value="ENSAOCG00000002252.2"/>
</dbReference>
<evidence type="ECO:0000313" key="3">
    <source>
        <dbReference type="Proteomes" id="UP001501940"/>
    </source>
</evidence>
<evidence type="ECO:0000313" key="2">
    <source>
        <dbReference type="Ensembl" id="ENSAOCP00000031506.2"/>
    </source>
</evidence>
<feature type="region of interest" description="Disordered" evidence="1">
    <location>
        <begin position="263"/>
        <end position="287"/>
    </location>
</feature>
<dbReference type="STRING" id="80972.ENSAOCP00000031506"/>
<dbReference type="AlphaFoldDB" id="A0A3Q1DGT3"/>
<sequence length="324" mass="36844">MFPADLPDVDETHLTSASGLYLSAVESEPETNKWFYSGHTSKVEIKAANIRQLQLFEDDQNPCVLLGLHPPDDPAQVVAVYLHDRWWSLDDALQTCSKSRNGLMSVESMAERVMVFLLSRLLDKPSAGEDLFRLHPRTESCKLLWRDGQALGFYSVKHKGSLCDTWSSCCYLLPVLDTLLVRRSCRRRGFGLQMVQDFCSMFPTEEFLGISSPLSASMVAVVKRFLQQHEEHRERLYEVEAPGGWTQRRNIWLNIQLGRYSIGPEEEESPTSAETRKNEPDESSQKFFPSHCLSEIHELFRFRWVEPGQSSPGGLVPGSTGSHY</sequence>
<dbReference type="InterPro" id="IPR029625">
    <property type="entry name" value="FAM169"/>
</dbReference>
<evidence type="ECO:0008006" key="4">
    <source>
        <dbReference type="Google" id="ProtNLM"/>
    </source>
</evidence>
<name>A0A3Q1DGT3_AMPOC</name>
<evidence type="ECO:0000256" key="1">
    <source>
        <dbReference type="SAM" id="MobiDB-lite"/>
    </source>
</evidence>
<dbReference type="CDD" id="cd04301">
    <property type="entry name" value="NAT_SF"/>
    <property type="match status" value="1"/>
</dbReference>
<dbReference type="CTD" id="348110"/>
<keyword evidence="3" id="KW-1185">Reference proteome</keyword>
<dbReference type="GeneTree" id="ENSGT00510000048902"/>
<proteinExistence type="predicted"/>
<dbReference type="Proteomes" id="UP001501940">
    <property type="component" value="Chromosome 3"/>
</dbReference>
<dbReference type="PANTHER" id="PTHR22442:SF4">
    <property type="entry name" value="PROTEIN FAM169BP"/>
    <property type="match status" value="1"/>
</dbReference>
<organism evidence="2 3">
    <name type="scientific">Amphiprion ocellaris</name>
    <name type="common">Clown anemonefish</name>
    <dbReference type="NCBI Taxonomy" id="80972"/>
    <lineage>
        <taxon>Eukaryota</taxon>
        <taxon>Metazoa</taxon>
        <taxon>Chordata</taxon>
        <taxon>Craniata</taxon>
        <taxon>Vertebrata</taxon>
        <taxon>Euteleostomi</taxon>
        <taxon>Actinopterygii</taxon>
        <taxon>Neopterygii</taxon>
        <taxon>Teleostei</taxon>
        <taxon>Neoteleostei</taxon>
        <taxon>Acanthomorphata</taxon>
        <taxon>Ovalentaria</taxon>
        <taxon>Pomacentridae</taxon>
        <taxon>Amphiprion</taxon>
    </lineage>
</organism>
<feature type="compositionally biased region" description="Basic and acidic residues" evidence="1">
    <location>
        <begin position="274"/>
        <end position="284"/>
    </location>
</feature>
<reference evidence="2" key="2">
    <citation type="submission" date="2025-08" db="UniProtKB">
        <authorList>
            <consortium name="Ensembl"/>
        </authorList>
    </citation>
    <scope>IDENTIFICATION</scope>
</reference>
<dbReference type="PANTHER" id="PTHR22442">
    <property type="match status" value="1"/>
</dbReference>